<sequence length="244" mass="27874">MAQSMQNDHHDDNPQRRFSNPFATLHVFEPEEVSPNDTADVRISASSKDDPETQQDKEALVREHNEALNDFNQLHDQVLILRKKVNILWGEYIRALHPHAIAVASNTAIDLAREMEEKIALRLDRFGGVGEFVVSRFRKDLDKHCDDDGSETYYKVAKVTMFEAQHLLEIFRMACLKMRSKTAGVGGTSKFQRCTTKYSRDHAGFLEVLSEATILISKLKWDNVQDEFTRGVRLIMADPTKPLS</sequence>
<evidence type="ECO:0000313" key="4">
    <source>
        <dbReference type="Proteomes" id="UP001302126"/>
    </source>
</evidence>
<feature type="domain" description="DUF6604" evidence="2">
    <location>
        <begin position="4"/>
        <end position="119"/>
    </location>
</feature>
<evidence type="ECO:0000259" key="2">
    <source>
        <dbReference type="Pfam" id="PF20253"/>
    </source>
</evidence>
<feature type="compositionally biased region" description="Basic and acidic residues" evidence="1">
    <location>
        <begin position="47"/>
        <end position="57"/>
    </location>
</feature>
<feature type="region of interest" description="Disordered" evidence="1">
    <location>
        <begin position="1"/>
        <end position="57"/>
    </location>
</feature>
<organism evidence="3 4">
    <name type="scientific">Podospora australis</name>
    <dbReference type="NCBI Taxonomy" id="1536484"/>
    <lineage>
        <taxon>Eukaryota</taxon>
        <taxon>Fungi</taxon>
        <taxon>Dikarya</taxon>
        <taxon>Ascomycota</taxon>
        <taxon>Pezizomycotina</taxon>
        <taxon>Sordariomycetes</taxon>
        <taxon>Sordariomycetidae</taxon>
        <taxon>Sordariales</taxon>
        <taxon>Podosporaceae</taxon>
        <taxon>Podospora</taxon>
    </lineage>
</organism>
<protein>
    <recommendedName>
        <fullName evidence="2">DUF6604 domain-containing protein</fullName>
    </recommendedName>
</protein>
<dbReference type="EMBL" id="MU864442">
    <property type="protein sequence ID" value="KAK4185707.1"/>
    <property type="molecule type" value="Genomic_DNA"/>
</dbReference>
<reference evidence="3" key="2">
    <citation type="submission" date="2023-05" db="EMBL/GenBank/DDBJ databases">
        <authorList>
            <consortium name="Lawrence Berkeley National Laboratory"/>
            <person name="Steindorff A."/>
            <person name="Hensen N."/>
            <person name="Bonometti L."/>
            <person name="Westerberg I."/>
            <person name="Brannstrom I.O."/>
            <person name="Guillou S."/>
            <person name="Cros-Aarteil S."/>
            <person name="Calhoun S."/>
            <person name="Haridas S."/>
            <person name="Kuo A."/>
            <person name="Mondo S."/>
            <person name="Pangilinan J."/>
            <person name="Riley R."/>
            <person name="Labutti K."/>
            <person name="Andreopoulos B."/>
            <person name="Lipzen A."/>
            <person name="Chen C."/>
            <person name="Yanf M."/>
            <person name="Daum C."/>
            <person name="Ng V."/>
            <person name="Clum A."/>
            <person name="Ohm R."/>
            <person name="Martin F."/>
            <person name="Silar P."/>
            <person name="Natvig D."/>
            <person name="Lalanne C."/>
            <person name="Gautier V."/>
            <person name="Ament-Velasquez S.L."/>
            <person name="Kruys A."/>
            <person name="Hutchinson M.I."/>
            <person name="Powell A.J."/>
            <person name="Barry K."/>
            <person name="Miller A.N."/>
            <person name="Grigoriev I.V."/>
            <person name="Debuchy R."/>
            <person name="Gladieux P."/>
            <person name="Thoren M.H."/>
            <person name="Johannesson H."/>
        </authorList>
    </citation>
    <scope>NUCLEOTIDE SEQUENCE</scope>
    <source>
        <strain evidence="3">PSN309</strain>
    </source>
</reference>
<dbReference type="InterPro" id="IPR046539">
    <property type="entry name" value="DUF6604"/>
</dbReference>
<evidence type="ECO:0000313" key="3">
    <source>
        <dbReference type="EMBL" id="KAK4185707.1"/>
    </source>
</evidence>
<gene>
    <name evidence="3" type="ORF">QBC35DRAFT_465363</name>
</gene>
<dbReference type="Pfam" id="PF20253">
    <property type="entry name" value="DUF6604"/>
    <property type="match status" value="1"/>
</dbReference>
<reference evidence="3" key="1">
    <citation type="journal article" date="2023" name="Mol. Phylogenet. Evol.">
        <title>Genome-scale phylogeny and comparative genomics of the fungal order Sordariales.</title>
        <authorList>
            <person name="Hensen N."/>
            <person name="Bonometti L."/>
            <person name="Westerberg I."/>
            <person name="Brannstrom I.O."/>
            <person name="Guillou S."/>
            <person name="Cros-Aarteil S."/>
            <person name="Calhoun S."/>
            <person name="Haridas S."/>
            <person name="Kuo A."/>
            <person name="Mondo S."/>
            <person name="Pangilinan J."/>
            <person name="Riley R."/>
            <person name="LaButti K."/>
            <person name="Andreopoulos B."/>
            <person name="Lipzen A."/>
            <person name="Chen C."/>
            <person name="Yan M."/>
            <person name="Daum C."/>
            <person name="Ng V."/>
            <person name="Clum A."/>
            <person name="Steindorff A."/>
            <person name="Ohm R.A."/>
            <person name="Martin F."/>
            <person name="Silar P."/>
            <person name="Natvig D.O."/>
            <person name="Lalanne C."/>
            <person name="Gautier V."/>
            <person name="Ament-Velasquez S.L."/>
            <person name="Kruys A."/>
            <person name="Hutchinson M.I."/>
            <person name="Powell A.J."/>
            <person name="Barry K."/>
            <person name="Miller A.N."/>
            <person name="Grigoriev I.V."/>
            <person name="Debuchy R."/>
            <person name="Gladieux P."/>
            <person name="Hiltunen Thoren M."/>
            <person name="Johannesson H."/>
        </authorList>
    </citation>
    <scope>NUCLEOTIDE SEQUENCE</scope>
    <source>
        <strain evidence="3">PSN309</strain>
    </source>
</reference>
<keyword evidence="4" id="KW-1185">Reference proteome</keyword>
<proteinExistence type="predicted"/>
<accession>A0AAN7AH32</accession>
<dbReference type="AlphaFoldDB" id="A0AAN7AH32"/>
<dbReference type="Proteomes" id="UP001302126">
    <property type="component" value="Unassembled WGS sequence"/>
</dbReference>
<name>A0AAN7AH32_9PEZI</name>
<evidence type="ECO:0000256" key="1">
    <source>
        <dbReference type="SAM" id="MobiDB-lite"/>
    </source>
</evidence>
<comment type="caution">
    <text evidence="3">The sequence shown here is derived from an EMBL/GenBank/DDBJ whole genome shotgun (WGS) entry which is preliminary data.</text>
</comment>